<dbReference type="InterPro" id="IPR050553">
    <property type="entry name" value="Thioredoxin_ResA/DsbE_sf"/>
</dbReference>
<dbReference type="GO" id="GO:0016491">
    <property type="term" value="F:oxidoreductase activity"/>
    <property type="evidence" value="ECO:0007669"/>
    <property type="project" value="InterPro"/>
</dbReference>
<evidence type="ECO:0000259" key="1">
    <source>
        <dbReference type="PROSITE" id="PS51352"/>
    </source>
</evidence>
<dbReference type="InterPro" id="IPR013766">
    <property type="entry name" value="Thioredoxin_domain"/>
</dbReference>
<dbReference type="PANTHER" id="PTHR42852">
    <property type="entry name" value="THIOL:DISULFIDE INTERCHANGE PROTEIN DSBE"/>
    <property type="match status" value="1"/>
</dbReference>
<dbReference type="Gene3D" id="3.40.30.10">
    <property type="entry name" value="Glutaredoxin"/>
    <property type="match status" value="1"/>
</dbReference>
<dbReference type="InterPro" id="IPR041017">
    <property type="entry name" value="Thioredoxin_10"/>
</dbReference>
<dbReference type="Proteomes" id="UP000177574">
    <property type="component" value="Unassembled WGS sequence"/>
</dbReference>
<dbReference type="AlphaFoldDB" id="A0A1F7VJS1"/>
<sequence>MASRPSNIGVNAPEFPANLSWLNSKPLSLKKLKGQVVLIDFWTYSCVNCLRTLSHVQKWHKTYAEKGLVIIGVHTPEFAFESDARNVRQAVDDLGIGYPVVLDAKYEVWNLYANHWWPRKLLIDKSGKVVYDHIGEGDYAKTEEVIQRTLVAAGAKRMPKIAPDDGTTNGDVCLPITPETYLGYERGRYLNPNVDARQKKTYRDGRRARDDRPVLEGTWKVMGEYAESFGGSLRLPYMAGEVNVVMDPGTHDAVEVEVWRNGEPVPHAAAGDDVSFMQRASVVHVDAPRMYRLMNAPTHEEGVLELRVGEGARLYAFTFGGGCYSHFTV</sequence>
<dbReference type="SUPFAM" id="SSF52833">
    <property type="entry name" value="Thioredoxin-like"/>
    <property type="match status" value="1"/>
</dbReference>
<comment type="caution">
    <text evidence="2">The sequence shown here is derived from an EMBL/GenBank/DDBJ whole genome shotgun (WGS) entry which is preliminary data.</text>
</comment>
<name>A0A1F7VJS1_9BACT</name>
<dbReference type="InterPro" id="IPR036249">
    <property type="entry name" value="Thioredoxin-like_sf"/>
</dbReference>
<dbReference type="InterPro" id="IPR013740">
    <property type="entry name" value="Redoxin"/>
</dbReference>
<organism evidence="2 3">
    <name type="scientific">Candidatus Uhrbacteria bacterium RIFCSPLOWO2_02_FULL_53_10</name>
    <dbReference type="NCBI Taxonomy" id="1802411"/>
    <lineage>
        <taxon>Bacteria</taxon>
        <taxon>Candidatus Uhriibacteriota</taxon>
    </lineage>
</organism>
<evidence type="ECO:0000313" key="3">
    <source>
        <dbReference type="Proteomes" id="UP000177574"/>
    </source>
</evidence>
<dbReference type="PROSITE" id="PS51352">
    <property type="entry name" value="THIOREDOXIN_2"/>
    <property type="match status" value="1"/>
</dbReference>
<reference evidence="2 3" key="1">
    <citation type="journal article" date="2016" name="Nat. Commun.">
        <title>Thousands of microbial genomes shed light on interconnected biogeochemical processes in an aquifer system.</title>
        <authorList>
            <person name="Anantharaman K."/>
            <person name="Brown C.T."/>
            <person name="Hug L.A."/>
            <person name="Sharon I."/>
            <person name="Castelle C.J."/>
            <person name="Probst A.J."/>
            <person name="Thomas B.C."/>
            <person name="Singh A."/>
            <person name="Wilkins M.J."/>
            <person name="Karaoz U."/>
            <person name="Brodie E.L."/>
            <person name="Williams K.H."/>
            <person name="Hubbard S.S."/>
            <person name="Banfield J.F."/>
        </authorList>
    </citation>
    <scope>NUCLEOTIDE SEQUENCE [LARGE SCALE GENOMIC DNA]</scope>
</reference>
<proteinExistence type="predicted"/>
<evidence type="ECO:0000313" key="2">
    <source>
        <dbReference type="EMBL" id="OGL90428.1"/>
    </source>
</evidence>
<dbReference type="Pfam" id="PF08534">
    <property type="entry name" value="Redoxin"/>
    <property type="match status" value="1"/>
</dbReference>
<dbReference type="PANTHER" id="PTHR42852:SF13">
    <property type="entry name" value="PROTEIN DIPZ"/>
    <property type="match status" value="1"/>
</dbReference>
<dbReference type="Pfam" id="PF17991">
    <property type="entry name" value="Thioredoxin_10"/>
    <property type="match status" value="1"/>
</dbReference>
<dbReference type="EMBL" id="MGET01000002">
    <property type="protein sequence ID" value="OGL90428.1"/>
    <property type="molecule type" value="Genomic_DNA"/>
</dbReference>
<dbReference type="Gene3D" id="2.60.120.260">
    <property type="entry name" value="Galactose-binding domain-like"/>
    <property type="match status" value="1"/>
</dbReference>
<gene>
    <name evidence="2" type="ORF">A3I45_00495</name>
</gene>
<accession>A0A1F7VJS1</accession>
<protein>
    <recommendedName>
        <fullName evidence="1">Thioredoxin domain-containing protein</fullName>
    </recommendedName>
</protein>
<feature type="domain" description="Thioredoxin" evidence="1">
    <location>
        <begin position="6"/>
        <end position="151"/>
    </location>
</feature>